<dbReference type="InterPro" id="IPR045853">
    <property type="entry name" value="Pep_chain_release_fac_I_sf"/>
</dbReference>
<organism evidence="1 2">
    <name type="scientific">Pseudomonas phage SM1</name>
    <dbReference type="NCBI Taxonomy" id="1772332"/>
    <lineage>
        <taxon>Viruses</taxon>
        <taxon>Duplodnaviria</taxon>
        <taxon>Heunggongvirae</taxon>
        <taxon>Uroviricota</taxon>
        <taxon>Caudoviricetes</taxon>
        <taxon>Samunavirus</taxon>
        <taxon>Samunavirus SM1</taxon>
    </lineage>
</organism>
<keyword evidence="2" id="KW-1185">Reference proteome</keyword>
<gene>
    <name evidence="1" type="ORF">SM1_0110</name>
</gene>
<evidence type="ECO:0000313" key="2">
    <source>
        <dbReference type="Proteomes" id="UP000224832"/>
    </source>
</evidence>
<accession>A0A0U3CKG5</accession>
<dbReference type="EMBL" id="KU245542">
    <property type="protein sequence ID" value="ALT58102.1"/>
    <property type="molecule type" value="Genomic_DNA"/>
</dbReference>
<dbReference type="Proteomes" id="UP000224832">
    <property type="component" value="Segment"/>
</dbReference>
<dbReference type="CDD" id="cd04301">
    <property type="entry name" value="NAT_SF"/>
    <property type="match status" value="1"/>
</dbReference>
<dbReference type="SUPFAM" id="SSF55729">
    <property type="entry name" value="Acyl-CoA N-acyltransferases (Nat)"/>
    <property type="match status" value="1"/>
</dbReference>
<dbReference type="InterPro" id="IPR016181">
    <property type="entry name" value="Acyl_CoA_acyltransferase"/>
</dbReference>
<dbReference type="SUPFAM" id="SSF75620">
    <property type="entry name" value="Release factor"/>
    <property type="match status" value="1"/>
</dbReference>
<sequence length="269" mass="30347">MENIEMSENERPKVDITAKMRQEISLFVAKRRVLDTPASEWFSSGSLVQVYLRAGRYAHDRQTDSFEYAIGLSNISVNPKFHCRGVFSRVLEHLEAMAKELNYSYVQVEQVMHPWLGARLEARGYKILHAGELAPIYRKPVAWDGRIDSAELSIYTYPIPNGEGSWARAMATKTGVAVCHKPSGIEVRSSLQFSVHANRHMAFSVLHNGLGRSDAVVLEQQLKKACDLLHNATLTLHSGEKRADITEFLNEVQYTGTRGLAQRDEEESE</sequence>
<evidence type="ECO:0000313" key="1">
    <source>
        <dbReference type="EMBL" id="ALT58102.1"/>
    </source>
</evidence>
<proteinExistence type="predicted"/>
<reference evidence="1 2" key="1">
    <citation type="submission" date="2015-12" db="EMBL/GenBank/DDBJ databases">
        <title>In silico genomic study of Pseudomonas phage SM1.</title>
        <authorList>
            <person name="Zawawi N.A.M."/>
            <person name="Mat-Arip Y."/>
            <person name="Wan-Jauhari W.K."/>
            <person name="Fauzi A.A."/>
            <person name="Yee F.J."/>
        </authorList>
    </citation>
    <scope>NUCLEOTIDE SEQUENCE [LARGE SCALE GENOMIC DNA]</scope>
</reference>
<name>A0A0U3CKG5_9CAUD</name>
<protein>
    <submittedName>
        <fullName evidence="1">Uncharacterized protein</fullName>
    </submittedName>
</protein>